<protein>
    <submittedName>
        <fullName evidence="15">Carboxypeptidase X1</fullName>
    </submittedName>
</protein>
<evidence type="ECO:0000256" key="2">
    <source>
        <dbReference type="ARBA" id="ARBA00005988"/>
    </source>
</evidence>
<sequence length="990" mass="111815">MAPTVILLSLLTFIIVLVGGVTTSPSLKKSATTASYNLNYTQPSSSATGSGRARSKPRTTSAYGNTSPAKVSRLSKTAKPTEATTRALKPTEGSTKRLRATTFKPTEVTSRAPKHTTVKPFESTKGTTKAVKPTAVKPTLPATKTTTTPARFNTEDLNENIDKNVERKVWNTKESEEPPSGVEDGDIYDGAWCALYKDQNQWLQIDAKKLTKFTAVILQGRSSIWSLDFVETFKVQVFEGNQDSETPVLAVLPEPAVAQYIRINPQTWFKNGTICLRAEIMGCELPDPNNIYPWQAEEGTKDKLDFRHHNYKEMRKLMKSVNEMCPDITRIYSIGKSYMGLKLYVMEISDNPGKHELGEPEFRYVAGMHGNEVLGRELLLNLMEYICQEYKRENQRIVHLGSELAGWALGRYSYEGIDMNHNFADLNTVAPETRAVISWMQTIPFVLSANLHGGELVVTYPFDMTKDWAPKEHTPTPDESFFRWLATAYASTNHVMSNPDRRPCMNDFSYLHTNCFEVTVELSCDKFPHASELPIEWENNKESLIIYMEQVHRGIKGVVKDKDTEAGIADAIIKVDDIDHHIRSGDYDITVTAEGYFPAKRSCRVEYEHYPTICDFHLTKTPKQRLREILAKGGKIPKDLQLRLRQMRIRKLRATTKLINQRRASQQRRAGSPIMMWPKFTTSTAVVTLRMCRFGNMATLRPHIRSVSQGPSYLDPRTHSIRPLCRISPLLAGHASITLSPGRQPKRTITTDRPSWYESVADSTPVHLTEQLLVSAQQMTGLPWWASIMCTTLALRTAITLPLGVYQAIIIAKVEALQKEIAVLARQLSFEISVKAKEKGWSEKTCRFHFKKNLKRIVSELYVRDNCHPFKASLLIWVQLPMWVCLSLALRNLSLGMGHIFALRQLEPSKFQKYVTNFIRGISLVMIPIAATVPSSMALYWLSSSCVGLAHNLLLRSPRFRSVCRIPPTHSDSETPYKDIAAAFVAKYIK</sequence>
<evidence type="ECO:0000256" key="10">
    <source>
        <dbReference type="PROSITE-ProRule" id="PRU01379"/>
    </source>
</evidence>
<dbReference type="InterPro" id="IPR000421">
    <property type="entry name" value="FA58C"/>
</dbReference>
<dbReference type="CDD" id="cd11308">
    <property type="entry name" value="Peptidase_M14NE-CP-C_like"/>
    <property type="match status" value="1"/>
</dbReference>
<dbReference type="PANTHER" id="PTHR11532">
    <property type="entry name" value="PROTEASE M14 CARBOXYPEPTIDASE"/>
    <property type="match status" value="1"/>
</dbReference>
<dbReference type="EMBL" id="JACTAM010000014">
    <property type="protein sequence ID" value="KAI2657045.1"/>
    <property type="molecule type" value="Genomic_DNA"/>
</dbReference>
<dbReference type="InterPro" id="IPR008969">
    <property type="entry name" value="CarboxyPept-like_regulatory"/>
</dbReference>
<keyword evidence="9" id="KW-0325">Glycoprotein</keyword>
<evidence type="ECO:0000256" key="9">
    <source>
        <dbReference type="ARBA" id="ARBA00023180"/>
    </source>
</evidence>
<dbReference type="PROSITE" id="PS52035">
    <property type="entry name" value="PEPTIDASE_M14"/>
    <property type="match status" value="1"/>
</dbReference>
<dbReference type="CDD" id="cd20069">
    <property type="entry name" value="5TM_Oxa1-like"/>
    <property type="match status" value="1"/>
</dbReference>
<feature type="chain" id="PRO_5045870530" evidence="12">
    <location>
        <begin position="24"/>
        <end position="990"/>
    </location>
</feature>
<dbReference type="SMART" id="SM00231">
    <property type="entry name" value="FA58C"/>
    <property type="match status" value="1"/>
</dbReference>
<comment type="caution">
    <text evidence="15">The sequence shown here is derived from an EMBL/GenBank/DDBJ whole genome shotgun (WGS) entry which is preliminary data.</text>
</comment>
<feature type="region of interest" description="Disordered" evidence="11">
    <location>
        <begin position="106"/>
        <end position="132"/>
    </location>
</feature>
<dbReference type="InterPro" id="IPR057247">
    <property type="entry name" value="CARBOXYPEPT_ZN_2"/>
</dbReference>
<reference evidence="15 16" key="1">
    <citation type="submission" date="2022-01" db="EMBL/GenBank/DDBJ databases">
        <title>A high-quality chromosome-level genome assembly of rohu carp, Labeo rohita.</title>
        <authorList>
            <person name="Arick M.A. II"/>
            <person name="Hsu C.-Y."/>
            <person name="Magbanua Z."/>
            <person name="Pechanova O."/>
            <person name="Grover C."/>
            <person name="Miller E."/>
            <person name="Thrash A."/>
            <person name="Ezzel L."/>
            <person name="Alam S."/>
            <person name="Benzie J."/>
            <person name="Hamilton M."/>
            <person name="Karsi A."/>
            <person name="Lawrence M.L."/>
            <person name="Peterson D.G."/>
        </authorList>
    </citation>
    <scope>NUCLEOTIDE SEQUENCE [LARGE SCALE GENOMIC DNA]</scope>
    <source>
        <strain evidence="16">BAU-BD-2019</strain>
        <tissue evidence="15">Blood</tissue>
    </source>
</reference>
<gene>
    <name evidence="15" type="ORF">H4Q32_021109</name>
</gene>
<dbReference type="SMART" id="SM00631">
    <property type="entry name" value="Zn_pept"/>
    <property type="match status" value="1"/>
</dbReference>
<keyword evidence="3 15" id="KW-0121">Carboxypeptidase</keyword>
<dbReference type="Gene3D" id="2.60.40.1120">
    <property type="entry name" value="Carboxypeptidase-like, regulatory domain"/>
    <property type="match status" value="1"/>
</dbReference>
<dbReference type="SUPFAM" id="SSF49464">
    <property type="entry name" value="Carboxypeptidase regulatory domain-like"/>
    <property type="match status" value="1"/>
</dbReference>
<dbReference type="PROSITE" id="PS01286">
    <property type="entry name" value="FA58C_2"/>
    <property type="match status" value="1"/>
</dbReference>
<dbReference type="PRINTS" id="PR00765">
    <property type="entry name" value="CRBOXYPTASEA"/>
</dbReference>
<feature type="domain" description="Peptidase M14" evidence="14">
    <location>
        <begin position="307"/>
        <end position="551"/>
    </location>
</feature>
<feature type="region of interest" description="Disordered" evidence="11">
    <location>
        <begin position="40"/>
        <end position="94"/>
    </location>
</feature>
<dbReference type="CDD" id="cd00057">
    <property type="entry name" value="FA58C"/>
    <property type="match status" value="1"/>
</dbReference>
<dbReference type="InterPro" id="IPR000834">
    <property type="entry name" value="Peptidase_M14"/>
</dbReference>
<keyword evidence="5" id="KW-0479">Metal-binding</keyword>
<dbReference type="PANTHER" id="PTHR11532:SF43">
    <property type="entry name" value="CARBOXYPEPTIDASE X1-RELATED"/>
    <property type="match status" value="1"/>
</dbReference>
<dbReference type="PROSITE" id="PS00133">
    <property type="entry name" value="CARBOXYPEPT_ZN_2"/>
    <property type="match status" value="1"/>
</dbReference>
<evidence type="ECO:0000256" key="11">
    <source>
        <dbReference type="SAM" id="MobiDB-lite"/>
    </source>
</evidence>
<dbReference type="Pfam" id="PF00246">
    <property type="entry name" value="Peptidase_M14"/>
    <property type="match status" value="1"/>
</dbReference>
<evidence type="ECO:0000256" key="12">
    <source>
        <dbReference type="SAM" id="SignalP"/>
    </source>
</evidence>
<evidence type="ECO:0000256" key="1">
    <source>
        <dbReference type="ARBA" id="ARBA00001947"/>
    </source>
</evidence>
<keyword evidence="7" id="KW-0862">Zinc</keyword>
<evidence type="ECO:0000256" key="5">
    <source>
        <dbReference type="ARBA" id="ARBA00022723"/>
    </source>
</evidence>
<feature type="signal peptide" evidence="12">
    <location>
        <begin position="1"/>
        <end position="23"/>
    </location>
</feature>
<evidence type="ECO:0000256" key="3">
    <source>
        <dbReference type="ARBA" id="ARBA00022645"/>
    </source>
</evidence>
<keyword evidence="12" id="KW-0732">Signal</keyword>
<keyword evidence="4" id="KW-0645">Protease</keyword>
<feature type="domain" description="F5/8 type C" evidence="13">
    <location>
        <begin position="146"/>
        <end position="283"/>
    </location>
</feature>
<comment type="similarity">
    <text evidence="2 10">Belongs to the peptidase M14 family.</text>
</comment>
<dbReference type="Gene3D" id="3.40.630.10">
    <property type="entry name" value="Zn peptidases"/>
    <property type="match status" value="1"/>
</dbReference>
<evidence type="ECO:0000256" key="7">
    <source>
        <dbReference type="ARBA" id="ARBA00022833"/>
    </source>
</evidence>
<dbReference type="SUPFAM" id="SSF53187">
    <property type="entry name" value="Zn-dependent exopeptidases"/>
    <property type="match status" value="1"/>
</dbReference>
<organism evidence="15 16">
    <name type="scientific">Labeo rohita</name>
    <name type="common">Indian major carp</name>
    <name type="synonym">Cyprinus rohita</name>
    <dbReference type="NCBI Taxonomy" id="84645"/>
    <lineage>
        <taxon>Eukaryota</taxon>
        <taxon>Metazoa</taxon>
        <taxon>Chordata</taxon>
        <taxon>Craniata</taxon>
        <taxon>Vertebrata</taxon>
        <taxon>Euteleostomi</taxon>
        <taxon>Actinopterygii</taxon>
        <taxon>Neopterygii</taxon>
        <taxon>Teleostei</taxon>
        <taxon>Ostariophysi</taxon>
        <taxon>Cypriniformes</taxon>
        <taxon>Cyprinidae</taxon>
        <taxon>Labeoninae</taxon>
        <taxon>Labeonini</taxon>
        <taxon>Labeo</taxon>
    </lineage>
</organism>
<feature type="active site" description="Proton donor/acceptor" evidence="10">
    <location>
        <position position="521"/>
    </location>
</feature>
<dbReference type="Proteomes" id="UP000830375">
    <property type="component" value="Unassembled WGS sequence"/>
</dbReference>
<keyword evidence="6" id="KW-0378">Hydrolase</keyword>
<dbReference type="PROSITE" id="PS01285">
    <property type="entry name" value="FA58C_1"/>
    <property type="match status" value="1"/>
</dbReference>
<evidence type="ECO:0000256" key="6">
    <source>
        <dbReference type="ARBA" id="ARBA00022801"/>
    </source>
</evidence>
<proteinExistence type="inferred from homology"/>
<dbReference type="InterPro" id="IPR057246">
    <property type="entry name" value="CARBOXYPEPT_ZN_1"/>
</dbReference>
<dbReference type="InterPro" id="IPR008979">
    <property type="entry name" value="Galactose-bd-like_sf"/>
</dbReference>
<dbReference type="PROSITE" id="PS50022">
    <property type="entry name" value="FA58C_3"/>
    <property type="match status" value="1"/>
</dbReference>
<comment type="cofactor">
    <cofactor evidence="1">
        <name>Zn(2+)</name>
        <dbReference type="ChEBI" id="CHEBI:29105"/>
    </cofactor>
</comment>
<name>A0ABQ8M352_LABRO</name>
<dbReference type="InterPro" id="IPR050753">
    <property type="entry name" value="Peptidase_M14_domain"/>
</dbReference>
<evidence type="ECO:0000259" key="13">
    <source>
        <dbReference type="PROSITE" id="PS50022"/>
    </source>
</evidence>
<accession>A0ABQ8M352</accession>
<keyword evidence="16" id="KW-1185">Reference proteome</keyword>
<evidence type="ECO:0000313" key="15">
    <source>
        <dbReference type="EMBL" id="KAI2657045.1"/>
    </source>
</evidence>
<feature type="compositionally biased region" description="Polar residues" evidence="11">
    <location>
        <begin position="58"/>
        <end position="69"/>
    </location>
</feature>
<dbReference type="SUPFAM" id="SSF49785">
    <property type="entry name" value="Galactose-binding domain-like"/>
    <property type="match status" value="1"/>
</dbReference>
<evidence type="ECO:0000256" key="4">
    <source>
        <dbReference type="ARBA" id="ARBA00022670"/>
    </source>
</evidence>
<evidence type="ECO:0000256" key="8">
    <source>
        <dbReference type="ARBA" id="ARBA00023049"/>
    </source>
</evidence>
<dbReference type="PROSITE" id="PS00132">
    <property type="entry name" value="CARBOXYPEPT_ZN_1"/>
    <property type="match status" value="1"/>
</dbReference>
<evidence type="ECO:0000259" key="14">
    <source>
        <dbReference type="PROSITE" id="PS52035"/>
    </source>
</evidence>
<dbReference type="GO" id="GO:0004180">
    <property type="term" value="F:carboxypeptidase activity"/>
    <property type="evidence" value="ECO:0007669"/>
    <property type="project" value="UniProtKB-KW"/>
</dbReference>
<evidence type="ECO:0000313" key="16">
    <source>
        <dbReference type="Proteomes" id="UP000830375"/>
    </source>
</evidence>
<keyword evidence="8" id="KW-0482">Metalloprotease</keyword>
<dbReference type="Gene3D" id="2.60.120.260">
    <property type="entry name" value="Galactose-binding domain-like"/>
    <property type="match status" value="2"/>
</dbReference>
<dbReference type="Pfam" id="PF00754">
    <property type="entry name" value="F5_F8_type_C"/>
    <property type="match status" value="1"/>
</dbReference>